<name>A0A537J838_9BACT</name>
<dbReference type="EMBL" id="VBAO01000265">
    <property type="protein sequence ID" value="TMI79709.1"/>
    <property type="molecule type" value="Genomic_DNA"/>
</dbReference>
<evidence type="ECO:0000313" key="2">
    <source>
        <dbReference type="Proteomes" id="UP000320048"/>
    </source>
</evidence>
<proteinExistence type="predicted"/>
<dbReference type="AlphaFoldDB" id="A0A537J838"/>
<sequence>MATTRAEGVLTLATDTFWLSPTLAFSAGGRARADGYGTGQQRGVFELSGALWDLLSPFDSAAMSYSGVSVIGTTPFSFDSYTPSSTVSVSYSHVFGGFVQSASAYVAYDFLAMQTSMGATLAMSLSPTTQFSISGYYNLTTKQLTEVDYAVNVQCDCVTIQVAYRTFPQGLQSNGFFFSVGLNAF</sequence>
<evidence type="ECO:0000313" key="1">
    <source>
        <dbReference type="EMBL" id="TMI79709.1"/>
    </source>
</evidence>
<accession>A0A537J838</accession>
<protein>
    <submittedName>
        <fullName evidence="1">Uncharacterized protein</fullName>
    </submittedName>
</protein>
<dbReference type="Proteomes" id="UP000320048">
    <property type="component" value="Unassembled WGS sequence"/>
</dbReference>
<reference evidence="1 2" key="1">
    <citation type="journal article" date="2019" name="Nat. Microbiol.">
        <title>Mediterranean grassland soil C-N compound turnover is dependent on rainfall and depth, and is mediated by genomically divergent microorganisms.</title>
        <authorList>
            <person name="Diamond S."/>
            <person name="Andeer P.F."/>
            <person name="Li Z."/>
            <person name="Crits-Christoph A."/>
            <person name="Burstein D."/>
            <person name="Anantharaman K."/>
            <person name="Lane K.R."/>
            <person name="Thomas B.C."/>
            <person name="Pan C."/>
            <person name="Northen T.R."/>
            <person name="Banfield J.F."/>
        </authorList>
    </citation>
    <scope>NUCLEOTIDE SEQUENCE [LARGE SCALE GENOMIC DNA]</scope>
    <source>
        <strain evidence="1">NP_7</strain>
    </source>
</reference>
<gene>
    <name evidence="1" type="ORF">E6H04_10130</name>
</gene>
<organism evidence="1 2">
    <name type="scientific">Candidatus Segetimicrobium genomatis</name>
    <dbReference type="NCBI Taxonomy" id="2569760"/>
    <lineage>
        <taxon>Bacteria</taxon>
        <taxon>Bacillati</taxon>
        <taxon>Candidatus Sysuimicrobiota</taxon>
        <taxon>Candidatus Sysuimicrobiia</taxon>
        <taxon>Candidatus Sysuimicrobiales</taxon>
        <taxon>Candidatus Segetimicrobiaceae</taxon>
        <taxon>Candidatus Segetimicrobium</taxon>
    </lineage>
</organism>
<comment type="caution">
    <text evidence="1">The sequence shown here is derived from an EMBL/GenBank/DDBJ whole genome shotgun (WGS) entry which is preliminary data.</text>
</comment>